<dbReference type="Proteomes" id="UP000288716">
    <property type="component" value="Unassembled WGS sequence"/>
</dbReference>
<protein>
    <submittedName>
        <fullName evidence="1">UPF0600 protein C5orf51-like protein</fullName>
    </submittedName>
</protein>
<dbReference type="AlphaFoldDB" id="A0A443SF84"/>
<comment type="caution">
    <text evidence="1">The sequence shown here is derived from an EMBL/GenBank/DDBJ whole genome shotgun (WGS) entry which is preliminary data.</text>
</comment>
<gene>
    <name evidence="1" type="ORF">B4U80_00506</name>
</gene>
<proteinExistence type="predicted"/>
<evidence type="ECO:0000313" key="2">
    <source>
        <dbReference type="Proteomes" id="UP000288716"/>
    </source>
</evidence>
<sequence length="282" mass="32677">MSMEKILEDLEKLKLSANDTVGDFSLDRELIESYAKAVFDSTFYHENYLTENLFKDESSERDMKTIINLLNAVSTSCSAGVKLDKSETRNIPHWSVISVLGIDYAECISWRQGALLYAFCNIKLNSDATWMNNHQTDFLNYLNDGIKYLHTMLSLRKLLENPNSSAENKSKNEDIAESVIKLYSIEGQKPIFEEDDVYKFTESGVYSDSHLLAMMYCGEMCYWYCKYAKDWDLIDSDEGCKMINELKELGNKYLKIYIESVEQFFKNVGWSCERAKEIINFL</sequence>
<dbReference type="OrthoDB" id="6135810at2759"/>
<dbReference type="VEuPathDB" id="VectorBase:LDEU005863"/>
<organism evidence="1 2">
    <name type="scientific">Leptotrombidium deliense</name>
    <dbReference type="NCBI Taxonomy" id="299467"/>
    <lineage>
        <taxon>Eukaryota</taxon>
        <taxon>Metazoa</taxon>
        <taxon>Ecdysozoa</taxon>
        <taxon>Arthropoda</taxon>
        <taxon>Chelicerata</taxon>
        <taxon>Arachnida</taxon>
        <taxon>Acari</taxon>
        <taxon>Acariformes</taxon>
        <taxon>Trombidiformes</taxon>
        <taxon>Prostigmata</taxon>
        <taxon>Anystina</taxon>
        <taxon>Parasitengona</taxon>
        <taxon>Trombiculoidea</taxon>
        <taxon>Trombiculidae</taxon>
        <taxon>Leptotrombidium</taxon>
    </lineage>
</organism>
<accession>A0A443SF84</accession>
<dbReference type="EMBL" id="NCKV01002986">
    <property type="protein sequence ID" value="RWS26177.1"/>
    <property type="molecule type" value="Genomic_DNA"/>
</dbReference>
<keyword evidence="2" id="KW-1185">Reference proteome</keyword>
<name>A0A443SF84_9ACAR</name>
<dbReference type="PANTHER" id="PTHR28494">
    <property type="entry name" value="UPF0600 PROTEIN C5ORF51"/>
    <property type="match status" value="1"/>
</dbReference>
<dbReference type="Pfam" id="PF17716">
    <property type="entry name" value="RIMC1"/>
    <property type="match status" value="2"/>
</dbReference>
<dbReference type="PANTHER" id="PTHR28494:SF1">
    <property type="entry name" value="RAB7A-INTERACTING MON1-CCZ1 COMPLEX SUBUNIT 1"/>
    <property type="match status" value="1"/>
</dbReference>
<dbReference type="GO" id="GO:0000423">
    <property type="term" value="P:mitophagy"/>
    <property type="evidence" value="ECO:0007669"/>
    <property type="project" value="InterPro"/>
</dbReference>
<dbReference type="InterPro" id="IPR037657">
    <property type="entry name" value="RIMC1"/>
</dbReference>
<reference evidence="1 2" key="1">
    <citation type="journal article" date="2018" name="Gigascience">
        <title>Genomes of trombidid mites reveal novel predicted allergens and laterally-transferred genes associated with secondary metabolism.</title>
        <authorList>
            <person name="Dong X."/>
            <person name="Chaisiri K."/>
            <person name="Xia D."/>
            <person name="Armstrong S.D."/>
            <person name="Fang Y."/>
            <person name="Donnelly M.J."/>
            <person name="Kadowaki T."/>
            <person name="McGarry J.W."/>
            <person name="Darby A.C."/>
            <person name="Makepeace B.L."/>
        </authorList>
    </citation>
    <scope>NUCLEOTIDE SEQUENCE [LARGE SCALE GENOMIC DNA]</scope>
    <source>
        <strain evidence="1">UoL-UT</strain>
    </source>
</reference>
<evidence type="ECO:0000313" key="1">
    <source>
        <dbReference type="EMBL" id="RWS26177.1"/>
    </source>
</evidence>